<proteinExistence type="predicted"/>
<accession>A0A0B4XGG0</accession>
<organism evidence="2 3">
    <name type="scientific">Isoalcanivorax pacificus W11-5</name>
    <dbReference type="NCBI Taxonomy" id="391936"/>
    <lineage>
        <taxon>Bacteria</taxon>
        <taxon>Pseudomonadati</taxon>
        <taxon>Pseudomonadota</taxon>
        <taxon>Gammaproteobacteria</taxon>
        <taxon>Oceanospirillales</taxon>
        <taxon>Alcanivoracaceae</taxon>
        <taxon>Isoalcanivorax</taxon>
    </lineage>
</organism>
<dbReference type="Proteomes" id="UP000006764">
    <property type="component" value="Chromosome"/>
</dbReference>
<keyword evidence="3" id="KW-1185">Reference proteome</keyword>
<evidence type="ECO:0000313" key="3">
    <source>
        <dbReference type="Proteomes" id="UP000006764"/>
    </source>
</evidence>
<dbReference type="EMBL" id="CP004387">
    <property type="protein sequence ID" value="AJD47194.1"/>
    <property type="molecule type" value="Genomic_DNA"/>
</dbReference>
<feature type="transmembrane region" description="Helical" evidence="1">
    <location>
        <begin position="12"/>
        <end position="30"/>
    </location>
</feature>
<reference evidence="2 3" key="1">
    <citation type="journal article" date="2012" name="J. Bacteriol.">
        <title>Genome sequence of an alkane-degrading bacterium, Alcanivorax pacificus type strain W11-5, isolated from deep sea sediment.</title>
        <authorList>
            <person name="Lai Q."/>
            <person name="Shao Z."/>
        </authorList>
    </citation>
    <scope>NUCLEOTIDE SEQUENCE [LARGE SCALE GENOMIC DNA]</scope>
    <source>
        <strain evidence="2 3">W11-5</strain>
    </source>
</reference>
<feature type="transmembrane region" description="Helical" evidence="1">
    <location>
        <begin position="149"/>
        <end position="172"/>
    </location>
</feature>
<dbReference type="Pfam" id="PF03729">
    <property type="entry name" value="DUF308"/>
    <property type="match status" value="1"/>
</dbReference>
<feature type="transmembrane region" description="Helical" evidence="1">
    <location>
        <begin position="70"/>
        <end position="89"/>
    </location>
</feature>
<dbReference type="InterPro" id="IPR052712">
    <property type="entry name" value="Acid_resist_chaperone_HdeD"/>
</dbReference>
<dbReference type="PANTHER" id="PTHR34989">
    <property type="entry name" value="PROTEIN HDED"/>
    <property type="match status" value="1"/>
</dbReference>
<evidence type="ECO:0000313" key="2">
    <source>
        <dbReference type="EMBL" id="AJD47194.1"/>
    </source>
</evidence>
<dbReference type="HOGENOM" id="CLU_091585_5_1_6"/>
<gene>
    <name evidence="2" type="ORF">S7S_03860</name>
</gene>
<dbReference type="KEGG" id="apac:S7S_03860"/>
<dbReference type="PANTHER" id="PTHR34989:SF1">
    <property type="entry name" value="PROTEIN HDED"/>
    <property type="match status" value="1"/>
</dbReference>
<evidence type="ECO:0000256" key="1">
    <source>
        <dbReference type="SAM" id="Phobius"/>
    </source>
</evidence>
<sequence>MAMTGYLHRSWWILLLYGVIAAIFGVMALINPLTAGVALAWAFGIMALAEGVISVAALFDRDSSLSRGWLLLYAVASLLFGVLTLINPAATAEVLILFLAAWLIIGGVFRIVFAVRVRKAIRGEWLIALSGLLAILLGALFIASPVAGLVVTTLWIGAIAMVYGALQIIAAFRVRRLEKNL</sequence>
<keyword evidence="1 2" id="KW-0812">Transmembrane</keyword>
<name>A0A0B4XGG0_9GAMM</name>
<feature type="transmembrane region" description="Helical" evidence="1">
    <location>
        <begin position="125"/>
        <end position="143"/>
    </location>
</feature>
<dbReference type="AlphaFoldDB" id="A0A0B4XGG0"/>
<keyword evidence="1" id="KW-1133">Transmembrane helix</keyword>
<dbReference type="STRING" id="391936.S7S_03860"/>
<dbReference type="GO" id="GO:0005886">
    <property type="term" value="C:plasma membrane"/>
    <property type="evidence" value="ECO:0007669"/>
    <property type="project" value="TreeGrafter"/>
</dbReference>
<keyword evidence="1" id="KW-0472">Membrane</keyword>
<protein>
    <submittedName>
        <fullName evidence="2">Transmembrane protein</fullName>
    </submittedName>
</protein>
<feature type="transmembrane region" description="Helical" evidence="1">
    <location>
        <begin position="36"/>
        <end position="58"/>
    </location>
</feature>
<dbReference type="RefSeq" id="WP_008738128.1">
    <property type="nucleotide sequence ID" value="NZ_CP004387.1"/>
</dbReference>
<dbReference type="InterPro" id="IPR005325">
    <property type="entry name" value="DUF308_memb"/>
</dbReference>
<feature type="transmembrane region" description="Helical" evidence="1">
    <location>
        <begin position="95"/>
        <end position="113"/>
    </location>
</feature>